<dbReference type="Gene3D" id="1.20.120.50">
    <property type="entry name" value="Hemerythrin-like"/>
    <property type="match status" value="1"/>
</dbReference>
<accession>A0A1V3A081</accession>
<dbReference type="AlphaFoldDB" id="A0A1V3A081"/>
<feature type="domain" description="Hemerythrin-like" evidence="4">
    <location>
        <begin position="13"/>
        <end position="129"/>
    </location>
</feature>
<proteinExistence type="inferred from homology"/>
<dbReference type="InterPro" id="IPR050669">
    <property type="entry name" value="Hemerythrin"/>
</dbReference>
<dbReference type="RefSeq" id="WP_077243834.1">
    <property type="nucleotide sequence ID" value="NZ_MUZR01000010.1"/>
</dbReference>
<dbReference type="InterPro" id="IPR035938">
    <property type="entry name" value="Hemerythrin-like_sf"/>
</dbReference>
<dbReference type="SUPFAM" id="SSF47188">
    <property type="entry name" value="Hemerythrin-like"/>
    <property type="match status" value="1"/>
</dbReference>
<organism evidence="5 6">
    <name type="scientific">Thioalkalivibrio halophilus</name>
    <dbReference type="NCBI Taxonomy" id="252474"/>
    <lineage>
        <taxon>Bacteria</taxon>
        <taxon>Pseudomonadati</taxon>
        <taxon>Pseudomonadota</taxon>
        <taxon>Gammaproteobacteria</taxon>
        <taxon>Chromatiales</taxon>
        <taxon>Ectothiorhodospiraceae</taxon>
        <taxon>Thioalkalivibrio</taxon>
    </lineage>
</organism>
<comment type="similarity">
    <text evidence="1">Belongs to the hemerythrin family.</text>
</comment>
<dbReference type="NCBIfam" id="TIGR02481">
    <property type="entry name" value="hemeryth_dom"/>
    <property type="match status" value="1"/>
</dbReference>
<comment type="caution">
    <text evidence="5">The sequence shown here is derived from an EMBL/GenBank/DDBJ whole genome shotgun (WGS) entry which is preliminary data.</text>
</comment>
<evidence type="ECO:0000313" key="6">
    <source>
        <dbReference type="Proteomes" id="UP000189177"/>
    </source>
</evidence>
<sequence>MTSLNWSSNLELGLDVIDEQHKRIFEYLQQTEHAIATENEQEVREVVDGLLDYTSSHLVFEEGLMEKAGYPALDAHRKVHEAFAARIEKLRGELEQGHDTFGVARKIRSDLGLWLMNHIKRDDLDYVPYVRPILEGGWLSRWKKKIFGG</sequence>
<dbReference type="CDD" id="cd12107">
    <property type="entry name" value="Hemerythrin"/>
    <property type="match status" value="1"/>
</dbReference>
<evidence type="ECO:0000259" key="4">
    <source>
        <dbReference type="Pfam" id="PF01814"/>
    </source>
</evidence>
<dbReference type="GO" id="GO:0046872">
    <property type="term" value="F:metal ion binding"/>
    <property type="evidence" value="ECO:0007669"/>
    <property type="project" value="UniProtKB-KW"/>
</dbReference>
<reference evidence="5 6" key="1">
    <citation type="submission" date="2017-02" db="EMBL/GenBank/DDBJ databases">
        <title>Genomic diversity within the haloalkaliphilic genus Thioalkalivibrio.</title>
        <authorList>
            <person name="Ahn A.-C."/>
            <person name="Meier-Kolthoff J."/>
            <person name="Overmars L."/>
            <person name="Richter M."/>
            <person name="Woyke T."/>
            <person name="Sorokin D.Y."/>
            <person name="Muyzer G."/>
        </authorList>
    </citation>
    <scope>NUCLEOTIDE SEQUENCE [LARGE SCALE GENOMIC DNA]</scope>
    <source>
        <strain evidence="5 6">HL17</strain>
    </source>
</reference>
<dbReference type="PANTHER" id="PTHR37164">
    <property type="entry name" value="BACTERIOHEMERYTHRIN"/>
    <property type="match status" value="1"/>
</dbReference>
<evidence type="ECO:0000313" key="5">
    <source>
        <dbReference type="EMBL" id="OOC10726.1"/>
    </source>
</evidence>
<protein>
    <recommendedName>
        <fullName evidence="4">Hemerythrin-like domain-containing protein</fullName>
    </recommendedName>
</protein>
<evidence type="ECO:0000256" key="2">
    <source>
        <dbReference type="ARBA" id="ARBA00022723"/>
    </source>
</evidence>
<keyword evidence="2" id="KW-0479">Metal-binding</keyword>
<dbReference type="NCBIfam" id="NF002007">
    <property type="entry name" value="PRK00808.1"/>
    <property type="match status" value="1"/>
</dbReference>
<dbReference type="InterPro" id="IPR012827">
    <property type="entry name" value="Hemerythrin_metal-bd"/>
</dbReference>
<dbReference type="Pfam" id="PF01814">
    <property type="entry name" value="Hemerythrin"/>
    <property type="match status" value="1"/>
</dbReference>
<gene>
    <name evidence="5" type="ORF">B1A74_03985</name>
</gene>
<evidence type="ECO:0000256" key="1">
    <source>
        <dbReference type="ARBA" id="ARBA00010587"/>
    </source>
</evidence>
<dbReference type="NCBIfam" id="NF033749">
    <property type="entry name" value="bact_hemeryth"/>
    <property type="match status" value="1"/>
</dbReference>
<dbReference type="OrthoDB" id="1122424at2"/>
<evidence type="ECO:0000256" key="3">
    <source>
        <dbReference type="ARBA" id="ARBA00023004"/>
    </source>
</evidence>
<dbReference type="InterPro" id="IPR012312">
    <property type="entry name" value="Hemerythrin-like"/>
</dbReference>
<dbReference type="Proteomes" id="UP000189177">
    <property type="component" value="Unassembled WGS sequence"/>
</dbReference>
<keyword evidence="6" id="KW-1185">Reference proteome</keyword>
<dbReference type="PANTHER" id="PTHR37164:SF1">
    <property type="entry name" value="BACTERIOHEMERYTHRIN"/>
    <property type="match status" value="1"/>
</dbReference>
<keyword evidence="3" id="KW-0408">Iron</keyword>
<name>A0A1V3A081_9GAMM</name>
<dbReference type="EMBL" id="MUZR01000010">
    <property type="protein sequence ID" value="OOC10726.1"/>
    <property type="molecule type" value="Genomic_DNA"/>
</dbReference>
<dbReference type="STRING" id="252474.B1A74_03985"/>